<dbReference type="Pfam" id="PF22693">
    <property type="entry name" value="MACPF_1"/>
    <property type="match status" value="1"/>
</dbReference>
<keyword evidence="4" id="KW-1185">Reference proteome</keyword>
<evidence type="ECO:0000313" key="3">
    <source>
        <dbReference type="EMBL" id="CRL27613.1"/>
    </source>
</evidence>
<sequence>MGADADKSKEVTNLEEVSEPEEAPKMEEVTKSEKKVVLTLLQYDKLSNSSTPKSTVSLPAEYRTLTLQHLRWYLIQKGHLPKEYVNNTFCKENGAAVTDDTTFDTYTQMNGDSGGEKDNIEEFSLYYKMVKAMSGMDETTKEFLAQKLDLSLRDHMPFLNPTLNKLESKFKSDDWKATASTTAATQAADMDERQWGVVMRNNDLLSGKFFAGGDTDDKLAVPTTISRARYTAFALKEREIPEYNITFKLATAPPNGIKAPEVKFRIPRYQICDSSKVEVFETQSSVSASMAENAFSQTTIEASAGGGAFGVSIGVKAGATTSDSSSFASSSAKDERRMHVSYMFPRVDIFLEAEDLELTKECQNELEKVRDPQAKKEDADNFFRKFGHVFVPRVQLGGRLYSVEKTESIAGSSSEEKASALKAAASASVSGWGFQAQVSASHETTQNSKVDKANSSSTHSITWHADGGDTLLCNNPPAWCPTVQSYYNWRVMNQIGMIDIVELIGRIPGYNDIPQHFKRIYYSDVQFKICLWDSSGGPNTPPYLSIIGNEHVIESSEAGGGNYSRRAKRHALKKSRSGEEHMDATLEISALKDQLIWEGSEGKTPRFKYGVLYPMRFVKRESNGQPIFYGVRRTTLEERYQKPNFLYGGLNEEPNILVMFRNVDDSKAAERADKIGSTHEVRMDFYDAHTRQHYGWLQNDGGMAYIEANRSHYDPTERKFKFYYI</sequence>
<evidence type="ECO:0000313" key="4">
    <source>
        <dbReference type="Proteomes" id="UP000053732"/>
    </source>
</evidence>
<organism evidence="3 4">
    <name type="scientific">Penicillium camemberti (strain FM 013)</name>
    <dbReference type="NCBI Taxonomy" id="1429867"/>
    <lineage>
        <taxon>Eukaryota</taxon>
        <taxon>Fungi</taxon>
        <taxon>Dikarya</taxon>
        <taxon>Ascomycota</taxon>
        <taxon>Pezizomycotina</taxon>
        <taxon>Eurotiomycetes</taxon>
        <taxon>Eurotiomycetidae</taxon>
        <taxon>Eurotiales</taxon>
        <taxon>Aspergillaceae</taxon>
        <taxon>Penicillium</taxon>
    </lineage>
</organism>
<dbReference type="STRING" id="1429867.A0A0G4PN62"/>
<protein>
    <submittedName>
        <fullName evidence="3">Membrane attack complex component/perforin (MACPF) domain</fullName>
    </submittedName>
</protein>
<accession>A0A0G4PN62</accession>
<dbReference type="AlphaFoldDB" id="A0A0G4PN62"/>
<name>A0A0G4PN62_PENC3</name>
<proteinExistence type="predicted"/>
<feature type="compositionally biased region" description="Basic and acidic residues" evidence="1">
    <location>
        <begin position="1"/>
        <end position="12"/>
    </location>
</feature>
<reference evidence="3 4" key="1">
    <citation type="journal article" date="2014" name="Nat. Commun.">
        <title>Multiple recent horizontal transfers of a large genomic region in cheese making fungi.</title>
        <authorList>
            <person name="Cheeseman K."/>
            <person name="Ropars J."/>
            <person name="Renault P."/>
            <person name="Dupont J."/>
            <person name="Gouzy J."/>
            <person name="Branca A."/>
            <person name="Abraham A.L."/>
            <person name="Ceppi M."/>
            <person name="Conseiller E."/>
            <person name="Debuchy R."/>
            <person name="Malagnac F."/>
            <person name="Goarin A."/>
            <person name="Silar P."/>
            <person name="Lacoste S."/>
            <person name="Sallet E."/>
            <person name="Bensimon A."/>
            <person name="Giraud T."/>
            <person name="Brygoo Y."/>
        </authorList>
    </citation>
    <scope>NUCLEOTIDE SEQUENCE [LARGE SCALE GENOMIC DNA]</scope>
    <source>
        <strain evidence="4">FM 013</strain>
    </source>
</reference>
<feature type="compositionally biased region" description="Basic and acidic residues" evidence="1">
    <location>
        <begin position="22"/>
        <end position="31"/>
    </location>
</feature>
<dbReference type="EMBL" id="HG793156">
    <property type="protein sequence ID" value="CRL27613.1"/>
    <property type="molecule type" value="Genomic_DNA"/>
</dbReference>
<gene>
    <name evidence="3" type="ORF">PCAMFM013_S023g000071</name>
</gene>
<evidence type="ECO:0000256" key="1">
    <source>
        <dbReference type="SAM" id="MobiDB-lite"/>
    </source>
</evidence>
<dbReference type="Proteomes" id="UP000053732">
    <property type="component" value="Unassembled WGS sequence"/>
</dbReference>
<feature type="domain" description="MACPF-like" evidence="2">
    <location>
        <begin position="330"/>
        <end position="504"/>
    </location>
</feature>
<feature type="region of interest" description="Disordered" evidence="1">
    <location>
        <begin position="1"/>
        <end position="31"/>
    </location>
</feature>
<evidence type="ECO:0000259" key="2">
    <source>
        <dbReference type="Pfam" id="PF22693"/>
    </source>
</evidence>
<dbReference type="InterPro" id="IPR054586">
    <property type="entry name" value="MACPF_1_fungal"/>
</dbReference>